<gene>
    <name evidence="2" type="ORF">CERZMDRAFT_99778</name>
</gene>
<feature type="region of interest" description="Disordered" evidence="1">
    <location>
        <begin position="1"/>
        <end position="198"/>
    </location>
</feature>
<keyword evidence="3" id="KW-1185">Reference proteome</keyword>
<feature type="compositionally biased region" description="Acidic residues" evidence="1">
    <location>
        <begin position="234"/>
        <end position="244"/>
    </location>
</feature>
<evidence type="ECO:0000313" key="3">
    <source>
        <dbReference type="Proteomes" id="UP000799539"/>
    </source>
</evidence>
<feature type="region of interest" description="Disordered" evidence="1">
    <location>
        <begin position="388"/>
        <end position="451"/>
    </location>
</feature>
<feature type="compositionally biased region" description="Basic and acidic residues" evidence="1">
    <location>
        <begin position="134"/>
        <end position="151"/>
    </location>
</feature>
<feature type="compositionally biased region" description="Polar residues" evidence="1">
    <location>
        <begin position="217"/>
        <end position="231"/>
    </location>
</feature>
<name>A0A6A6F9L7_9PEZI</name>
<dbReference type="Proteomes" id="UP000799539">
    <property type="component" value="Unassembled WGS sequence"/>
</dbReference>
<sequence length="476" mass="51340">MASGASTPRSQSRAKRSTTNLANLRLAPLSTKYEASKGDLPVKSPLRTPYDAESEAEYVRKHPSYLQGQSAPTTPSILSRSNSKRHLGGGLSRRGSLYDTGEDADVESDVPNYAPGPGRDTLRVDIGSGQIPKAKSEAALHGQQHDRDAQKAAHRLSGPGAPLHPQQRGNRYNPRGRRSGAATPTQKRHGNDQSADSWLTHTSAMTSALVREDKGQSWITTRQSSTSLAQHTDSEDDDEDDNYEEMAALAASTAKMQQQSSSYGYSGYAYEGGSPVSTRQSRSAWGSRYGSRTASTRTSRLASPVGTRTPRRFSSDRPQNAGYFDNFAGAGAMAEEDEQPGFMKREESRGEETEEEEQEIAKLSQTEGFGLGNVVDRVMNFNLFGGSEGAETTDEDVDSNAVAKTGVEGGAVGETPEEAKKRMEAEKERRRGEKDRLTKQRAPAPLGGDGKAITGEVSAGWQDASWLLSVAAKALF</sequence>
<dbReference type="InterPro" id="IPR025040">
    <property type="entry name" value="DUF3984"/>
</dbReference>
<organism evidence="2 3">
    <name type="scientific">Cercospora zeae-maydis SCOH1-5</name>
    <dbReference type="NCBI Taxonomy" id="717836"/>
    <lineage>
        <taxon>Eukaryota</taxon>
        <taxon>Fungi</taxon>
        <taxon>Dikarya</taxon>
        <taxon>Ascomycota</taxon>
        <taxon>Pezizomycotina</taxon>
        <taxon>Dothideomycetes</taxon>
        <taxon>Dothideomycetidae</taxon>
        <taxon>Mycosphaerellales</taxon>
        <taxon>Mycosphaerellaceae</taxon>
        <taxon>Cercospora</taxon>
    </lineage>
</organism>
<evidence type="ECO:0000256" key="1">
    <source>
        <dbReference type="SAM" id="MobiDB-lite"/>
    </source>
</evidence>
<feature type="region of interest" description="Disordered" evidence="1">
    <location>
        <begin position="272"/>
        <end position="358"/>
    </location>
</feature>
<feature type="region of interest" description="Disordered" evidence="1">
    <location>
        <begin position="211"/>
        <end position="244"/>
    </location>
</feature>
<feature type="compositionally biased region" description="Basic and acidic residues" evidence="1">
    <location>
        <begin position="417"/>
        <end position="438"/>
    </location>
</feature>
<evidence type="ECO:0000313" key="2">
    <source>
        <dbReference type="EMBL" id="KAF2210082.1"/>
    </source>
</evidence>
<proteinExistence type="predicted"/>
<dbReference type="OrthoDB" id="5339776at2759"/>
<feature type="compositionally biased region" description="Polar residues" evidence="1">
    <location>
        <begin position="1"/>
        <end position="22"/>
    </location>
</feature>
<accession>A0A6A6F9L7</accession>
<protein>
    <submittedName>
        <fullName evidence="2">Uncharacterized protein</fullName>
    </submittedName>
</protein>
<feature type="compositionally biased region" description="Polar residues" evidence="1">
    <location>
        <begin position="275"/>
        <end position="301"/>
    </location>
</feature>
<reference evidence="2" key="1">
    <citation type="journal article" date="2020" name="Stud. Mycol.">
        <title>101 Dothideomycetes genomes: a test case for predicting lifestyles and emergence of pathogens.</title>
        <authorList>
            <person name="Haridas S."/>
            <person name="Albert R."/>
            <person name="Binder M."/>
            <person name="Bloem J."/>
            <person name="Labutti K."/>
            <person name="Salamov A."/>
            <person name="Andreopoulos B."/>
            <person name="Baker S."/>
            <person name="Barry K."/>
            <person name="Bills G."/>
            <person name="Bluhm B."/>
            <person name="Cannon C."/>
            <person name="Castanera R."/>
            <person name="Culley D."/>
            <person name="Daum C."/>
            <person name="Ezra D."/>
            <person name="Gonzalez J."/>
            <person name="Henrissat B."/>
            <person name="Kuo A."/>
            <person name="Liang C."/>
            <person name="Lipzen A."/>
            <person name="Lutzoni F."/>
            <person name="Magnuson J."/>
            <person name="Mondo S."/>
            <person name="Nolan M."/>
            <person name="Ohm R."/>
            <person name="Pangilinan J."/>
            <person name="Park H.-J."/>
            <person name="Ramirez L."/>
            <person name="Alfaro M."/>
            <person name="Sun H."/>
            <person name="Tritt A."/>
            <person name="Yoshinaga Y."/>
            <person name="Zwiers L.-H."/>
            <person name="Turgeon B."/>
            <person name="Goodwin S."/>
            <person name="Spatafora J."/>
            <person name="Crous P."/>
            <person name="Grigoriev I."/>
        </authorList>
    </citation>
    <scope>NUCLEOTIDE SEQUENCE</scope>
    <source>
        <strain evidence="2">SCOH1-5</strain>
    </source>
</reference>
<dbReference type="Pfam" id="PF13136">
    <property type="entry name" value="DUF3984"/>
    <property type="match status" value="1"/>
</dbReference>
<dbReference type="EMBL" id="ML992683">
    <property type="protein sequence ID" value="KAF2210082.1"/>
    <property type="molecule type" value="Genomic_DNA"/>
</dbReference>
<feature type="compositionally biased region" description="Polar residues" evidence="1">
    <location>
        <begin position="66"/>
        <end position="81"/>
    </location>
</feature>
<dbReference type="AlphaFoldDB" id="A0A6A6F9L7"/>